<dbReference type="SMART" id="SM00091">
    <property type="entry name" value="PAS"/>
    <property type="match status" value="3"/>
</dbReference>
<dbReference type="InterPro" id="IPR003661">
    <property type="entry name" value="HisK_dim/P_dom"/>
</dbReference>
<feature type="domain" description="Response regulatory" evidence="8">
    <location>
        <begin position="1091"/>
        <end position="1204"/>
    </location>
</feature>
<evidence type="ECO:0000259" key="10">
    <source>
        <dbReference type="PROSITE" id="PS50113"/>
    </source>
</evidence>
<dbReference type="CDD" id="cd16922">
    <property type="entry name" value="HATPase_EvgS-ArcB-TorS-like"/>
    <property type="match status" value="1"/>
</dbReference>
<dbReference type="Gene3D" id="3.40.50.2300">
    <property type="match status" value="2"/>
</dbReference>
<proteinExistence type="predicted"/>
<feature type="domain" description="PAS" evidence="9">
    <location>
        <begin position="699"/>
        <end position="772"/>
    </location>
</feature>
<sequence>MALESEFLPDEANPLSQMEMLNADYYKRYLEVVCNNATLAIFIMDHRQQCVYMNPAAEKLTGFSLDEVRGRALHDIIHHTRPDGSHYPLEECPIDRAFPQNNQEQGEEVFVRKDGSFYPVAYTASPIREGSGIVGTIVEVRDITQEKLDEKARQELEHSRTEFFSNISHEFRTPLTLMLGSLEEILAESAGLSQDKCQQVDMAHRNALRLLKLVNTLLDFSRIEAGRTQAIYEPTDLATLTAELASTFRAAVERTGMRLVVDCPPLPELVYVDQQMWEKIVLNLLSNAFKFTFSGKIEISLKMRKNSTQYSTLNTQNYIELAVQDTGIGIPAAEIPHLFERFHRVKEAQGRSYEGSGIGLSLVQELVKLHGGTVTVNSTVGQGSCFTVSIPTGYVHLPQDRISTRNTSITLEASAYVEEALRWLPNESSELSSESSIQNSQTARILLADDNADMREYVKRLLNQRYTVETVADGIAALHTIEQNPPDLVLTDLMMPRMDGFELLQALRANPQTREIPIILLSAQAGEESRIKGLAAGADDYLIKPFSARELLARVEANLSMAQLRQETAQREYELRVAAETASENLETVLASINDVFMTFDRDWYYTYVNRRTLETSGMRREDFIGKTLWDVFPDLIDTQFNTELQRAVTEQISVQFEFFYPKWQRWFENRVYPSANGVSMFTTEITDRKQAEAALQESEARFRQMAETIHDVFWLWNPQENHHLYISPAYERMWGRSRESLYQDHRLWIETIHPEDREKVKTAGVRCLQNGYFEQEYRVVRPDGSICWVSDRGFVIRDDNGQPYRIAGVAQDITERKQIEQEREYLLASEKAARESAETANRIKDEFLAVLSHELRSPLNPILGWVNLLQSRKFDEQTTAKALATIERNAKLQTQLIEDLLDVSRILRGKMVLNVTRVNLVNVVEAALETVRLAAAAKNISIQKVFASEILVSGDSNRLQQVVWNLLSNAVKFTPTGGRIEVHLQQLESIAQIQVKDTGKGIHSNFLPYVFEYFRQEDGTTTRKFGGLGLGLAIVRQITELHGGYVKAESLGEGQGTTFTVQLPLPQNDSQDNEQKKNHSSCILHLQGVRILVVDDEVDMQELVLAILEQYGAKVRIAASAADALLTLDSFLPNILISDIGMPDVDGYMLMRQVRQRSRIPAIALTAYAGEYDQLQAFAAGFQDHLAKPVEPEKLVQAIANLINRNE</sequence>
<evidence type="ECO:0000256" key="5">
    <source>
        <dbReference type="ARBA" id="ARBA00023012"/>
    </source>
</evidence>
<dbReference type="Pfam" id="PF08448">
    <property type="entry name" value="PAS_4"/>
    <property type="match status" value="1"/>
</dbReference>
<dbReference type="Proteomes" id="UP000651156">
    <property type="component" value="Unassembled WGS sequence"/>
</dbReference>
<evidence type="ECO:0000313" key="12">
    <source>
        <dbReference type="Proteomes" id="UP000651156"/>
    </source>
</evidence>
<dbReference type="EC" id="2.7.13.3" evidence="2"/>
<dbReference type="InterPro" id="IPR036890">
    <property type="entry name" value="HATPase_C_sf"/>
</dbReference>
<dbReference type="PANTHER" id="PTHR43547:SF2">
    <property type="entry name" value="HYBRID SIGNAL TRANSDUCTION HISTIDINE KINASE C"/>
    <property type="match status" value="1"/>
</dbReference>
<evidence type="ECO:0000259" key="9">
    <source>
        <dbReference type="PROSITE" id="PS50112"/>
    </source>
</evidence>
<feature type="domain" description="PAC" evidence="10">
    <location>
        <begin position="774"/>
        <end position="826"/>
    </location>
</feature>
<evidence type="ECO:0000256" key="2">
    <source>
        <dbReference type="ARBA" id="ARBA00012438"/>
    </source>
</evidence>
<dbReference type="CDD" id="cd00082">
    <property type="entry name" value="HisKA"/>
    <property type="match status" value="2"/>
</dbReference>
<evidence type="ECO:0000259" key="8">
    <source>
        <dbReference type="PROSITE" id="PS50110"/>
    </source>
</evidence>
<dbReference type="InterPro" id="IPR013767">
    <property type="entry name" value="PAS_fold"/>
</dbReference>
<evidence type="ECO:0000259" key="7">
    <source>
        <dbReference type="PROSITE" id="PS50109"/>
    </source>
</evidence>
<feature type="domain" description="Response regulatory" evidence="8">
    <location>
        <begin position="444"/>
        <end position="559"/>
    </location>
</feature>
<dbReference type="PROSITE" id="PS50109">
    <property type="entry name" value="HIS_KIN"/>
    <property type="match status" value="2"/>
</dbReference>
<dbReference type="PROSITE" id="PS50112">
    <property type="entry name" value="PAS"/>
    <property type="match status" value="3"/>
</dbReference>
<comment type="catalytic activity">
    <reaction evidence="1">
        <text>ATP + protein L-histidine = ADP + protein N-phospho-L-histidine.</text>
        <dbReference type="EC" id="2.7.13.3"/>
    </reaction>
</comment>
<dbReference type="PANTHER" id="PTHR43547">
    <property type="entry name" value="TWO-COMPONENT HISTIDINE KINASE"/>
    <property type="match status" value="1"/>
</dbReference>
<keyword evidence="4" id="KW-0418">Kinase</keyword>
<feature type="domain" description="Histidine kinase" evidence="7">
    <location>
        <begin position="166"/>
        <end position="394"/>
    </location>
</feature>
<dbReference type="SMART" id="SM00388">
    <property type="entry name" value="HisKA"/>
    <property type="match status" value="2"/>
</dbReference>
<dbReference type="Pfam" id="PF02518">
    <property type="entry name" value="HATPase_c"/>
    <property type="match status" value="2"/>
</dbReference>
<dbReference type="InterPro" id="IPR001610">
    <property type="entry name" value="PAC"/>
</dbReference>
<dbReference type="Pfam" id="PF08447">
    <property type="entry name" value="PAS_3"/>
    <property type="match status" value="1"/>
</dbReference>
<evidence type="ECO:0000256" key="4">
    <source>
        <dbReference type="ARBA" id="ARBA00022777"/>
    </source>
</evidence>
<reference evidence="11 12" key="1">
    <citation type="submission" date="2020-10" db="EMBL/GenBank/DDBJ databases">
        <authorList>
            <person name="Castelo-Branco R."/>
            <person name="Eusebio N."/>
            <person name="Adriana R."/>
            <person name="Vieira A."/>
            <person name="Brugerolle De Fraissinette N."/>
            <person name="Rezende De Castro R."/>
            <person name="Schneider M.P."/>
            <person name="Vasconcelos V."/>
            <person name="Leao P.N."/>
        </authorList>
    </citation>
    <scope>NUCLEOTIDE SEQUENCE [LARGE SCALE GENOMIC DNA]</scope>
    <source>
        <strain evidence="11 12">LEGE 06123</strain>
    </source>
</reference>
<dbReference type="InterPro" id="IPR003594">
    <property type="entry name" value="HATPase_dom"/>
</dbReference>
<dbReference type="SUPFAM" id="SSF55785">
    <property type="entry name" value="PYP-like sensor domain (PAS domain)"/>
    <property type="match status" value="3"/>
</dbReference>
<evidence type="ECO:0000256" key="6">
    <source>
        <dbReference type="PROSITE-ProRule" id="PRU00169"/>
    </source>
</evidence>
<dbReference type="CDD" id="cd17580">
    <property type="entry name" value="REC_2_DhkD-like"/>
    <property type="match status" value="1"/>
</dbReference>
<keyword evidence="5" id="KW-0902">Two-component regulatory system</keyword>
<name>A0ABR9UZU9_9CHRO</name>
<evidence type="ECO:0000256" key="3">
    <source>
        <dbReference type="ARBA" id="ARBA00022553"/>
    </source>
</evidence>
<dbReference type="Pfam" id="PF00989">
    <property type="entry name" value="PAS"/>
    <property type="match status" value="1"/>
</dbReference>
<keyword evidence="4" id="KW-0808">Transferase</keyword>
<feature type="domain" description="PAC" evidence="10">
    <location>
        <begin position="104"/>
        <end position="155"/>
    </location>
</feature>
<comment type="caution">
    <text evidence="11">The sequence shown here is derived from an EMBL/GenBank/DDBJ whole genome shotgun (WGS) entry which is preliminary data.</text>
</comment>
<dbReference type="RefSeq" id="WP_193934471.1">
    <property type="nucleotide sequence ID" value="NZ_CAWPMZ010000121.1"/>
</dbReference>
<feature type="domain" description="PAS" evidence="9">
    <location>
        <begin position="22"/>
        <end position="78"/>
    </location>
</feature>
<feature type="domain" description="Histidine kinase" evidence="7">
    <location>
        <begin position="851"/>
        <end position="1068"/>
    </location>
</feature>
<dbReference type="NCBIfam" id="TIGR00229">
    <property type="entry name" value="sensory_box"/>
    <property type="match status" value="3"/>
</dbReference>
<dbReference type="InterPro" id="IPR011006">
    <property type="entry name" value="CheY-like_superfamily"/>
</dbReference>
<feature type="modified residue" description="4-aspartylphosphate" evidence="6">
    <location>
        <position position="1140"/>
    </location>
</feature>
<dbReference type="InterPro" id="IPR004358">
    <property type="entry name" value="Sig_transdc_His_kin-like_C"/>
</dbReference>
<dbReference type="SMART" id="SM00387">
    <property type="entry name" value="HATPase_c"/>
    <property type="match status" value="2"/>
</dbReference>
<keyword evidence="12" id="KW-1185">Reference proteome</keyword>
<dbReference type="InterPro" id="IPR000014">
    <property type="entry name" value="PAS"/>
</dbReference>
<protein>
    <recommendedName>
        <fullName evidence="2">histidine kinase</fullName>
        <ecNumber evidence="2">2.7.13.3</ecNumber>
    </recommendedName>
</protein>
<dbReference type="InterPro" id="IPR001789">
    <property type="entry name" value="Sig_transdc_resp-reg_receiver"/>
</dbReference>
<evidence type="ECO:0000256" key="1">
    <source>
        <dbReference type="ARBA" id="ARBA00000085"/>
    </source>
</evidence>
<dbReference type="CDD" id="cd00130">
    <property type="entry name" value="PAS"/>
    <property type="match status" value="3"/>
</dbReference>
<dbReference type="PRINTS" id="PR00344">
    <property type="entry name" value="BCTRLSENSOR"/>
</dbReference>
<dbReference type="InterPro" id="IPR035965">
    <property type="entry name" value="PAS-like_dom_sf"/>
</dbReference>
<dbReference type="Gene3D" id="3.30.565.10">
    <property type="entry name" value="Histidine kinase-like ATPase, C-terminal domain"/>
    <property type="match status" value="2"/>
</dbReference>
<dbReference type="SUPFAM" id="SSF52172">
    <property type="entry name" value="CheY-like"/>
    <property type="match status" value="2"/>
</dbReference>
<feature type="domain" description="PAS" evidence="9">
    <location>
        <begin position="582"/>
        <end position="656"/>
    </location>
</feature>
<dbReference type="SUPFAM" id="SSF47384">
    <property type="entry name" value="Homodimeric domain of signal transducing histidine kinase"/>
    <property type="match status" value="2"/>
</dbReference>
<dbReference type="SMART" id="SM00448">
    <property type="entry name" value="REC"/>
    <property type="match status" value="2"/>
</dbReference>
<organism evidence="11 12">
    <name type="scientific">Gloeocapsopsis crepidinum LEGE 06123</name>
    <dbReference type="NCBI Taxonomy" id="588587"/>
    <lineage>
        <taxon>Bacteria</taxon>
        <taxon>Bacillati</taxon>
        <taxon>Cyanobacteriota</taxon>
        <taxon>Cyanophyceae</taxon>
        <taxon>Oscillatoriophycideae</taxon>
        <taxon>Chroococcales</taxon>
        <taxon>Chroococcaceae</taxon>
        <taxon>Gloeocapsopsis</taxon>
    </lineage>
</organism>
<dbReference type="Gene3D" id="3.30.450.20">
    <property type="entry name" value="PAS domain"/>
    <property type="match status" value="3"/>
</dbReference>
<dbReference type="PROSITE" id="PS50113">
    <property type="entry name" value="PAC"/>
    <property type="match status" value="2"/>
</dbReference>
<dbReference type="InterPro" id="IPR005467">
    <property type="entry name" value="His_kinase_dom"/>
</dbReference>
<accession>A0ABR9UZU9</accession>
<evidence type="ECO:0000313" key="11">
    <source>
        <dbReference type="EMBL" id="MBE9193075.1"/>
    </source>
</evidence>
<dbReference type="EMBL" id="JADEWN010000076">
    <property type="protein sequence ID" value="MBE9193075.1"/>
    <property type="molecule type" value="Genomic_DNA"/>
</dbReference>
<dbReference type="InterPro" id="IPR013656">
    <property type="entry name" value="PAS_4"/>
</dbReference>
<dbReference type="Pfam" id="PF00512">
    <property type="entry name" value="HisKA"/>
    <property type="match status" value="2"/>
</dbReference>
<dbReference type="PROSITE" id="PS50110">
    <property type="entry name" value="RESPONSE_REGULATORY"/>
    <property type="match status" value="2"/>
</dbReference>
<dbReference type="SMART" id="SM00086">
    <property type="entry name" value="PAC"/>
    <property type="match status" value="2"/>
</dbReference>
<dbReference type="SUPFAM" id="SSF55874">
    <property type="entry name" value="ATPase domain of HSP90 chaperone/DNA topoisomerase II/histidine kinase"/>
    <property type="match status" value="2"/>
</dbReference>
<gene>
    <name evidence="11" type="ORF">IQ230_22525</name>
</gene>
<dbReference type="CDD" id="cd17574">
    <property type="entry name" value="REC_OmpR"/>
    <property type="match status" value="1"/>
</dbReference>
<dbReference type="InterPro" id="IPR036097">
    <property type="entry name" value="HisK_dim/P_sf"/>
</dbReference>
<dbReference type="Gene3D" id="1.10.287.130">
    <property type="match status" value="2"/>
</dbReference>
<dbReference type="Pfam" id="PF00072">
    <property type="entry name" value="Response_reg"/>
    <property type="match status" value="2"/>
</dbReference>
<dbReference type="InterPro" id="IPR000700">
    <property type="entry name" value="PAS-assoc_C"/>
</dbReference>
<dbReference type="InterPro" id="IPR013655">
    <property type="entry name" value="PAS_fold_3"/>
</dbReference>
<feature type="modified residue" description="4-aspartylphosphate" evidence="6">
    <location>
        <position position="492"/>
    </location>
</feature>
<keyword evidence="3 6" id="KW-0597">Phosphoprotein</keyword>